<organism evidence="1 2">
    <name type="scientific">Romanomermis culicivorax</name>
    <name type="common">Nematode worm</name>
    <dbReference type="NCBI Taxonomy" id="13658"/>
    <lineage>
        <taxon>Eukaryota</taxon>
        <taxon>Metazoa</taxon>
        <taxon>Ecdysozoa</taxon>
        <taxon>Nematoda</taxon>
        <taxon>Enoplea</taxon>
        <taxon>Dorylaimia</taxon>
        <taxon>Mermithida</taxon>
        <taxon>Mermithoidea</taxon>
        <taxon>Mermithidae</taxon>
        <taxon>Romanomermis</taxon>
    </lineage>
</organism>
<dbReference type="WBParaSite" id="nRc.2.0.1.t35636-RA">
    <property type="protein sequence ID" value="nRc.2.0.1.t35636-RA"/>
    <property type="gene ID" value="nRc.2.0.1.g35636"/>
</dbReference>
<name>A0A915KC07_ROMCU</name>
<proteinExistence type="predicted"/>
<keyword evidence="1" id="KW-1185">Reference proteome</keyword>
<dbReference type="AlphaFoldDB" id="A0A915KC07"/>
<evidence type="ECO:0000313" key="1">
    <source>
        <dbReference type="Proteomes" id="UP000887565"/>
    </source>
</evidence>
<protein>
    <submittedName>
        <fullName evidence="2">Uncharacterized protein</fullName>
    </submittedName>
</protein>
<accession>A0A915KC07</accession>
<dbReference type="Proteomes" id="UP000887565">
    <property type="component" value="Unplaced"/>
</dbReference>
<reference evidence="2" key="1">
    <citation type="submission" date="2022-11" db="UniProtKB">
        <authorList>
            <consortium name="WormBaseParasite"/>
        </authorList>
    </citation>
    <scope>IDENTIFICATION</scope>
</reference>
<sequence>MNGITAKPKASFTNFIGEITSSRTFRIITGRGRLGLVVIASNYLTQEPAIPRSGISNGLTNRFISSAFSKYGEIPPCMQIILDEMTAAKDNVLKHSWNESHNVMSYSRKQSAL</sequence>
<evidence type="ECO:0000313" key="2">
    <source>
        <dbReference type="WBParaSite" id="nRc.2.0.1.t35636-RA"/>
    </source>
</evidence>